<proteinExistence type="predicted"/>
<gene>
    <name evidence="3" type="ORF">C7460_11972</name>
</gene>
<keyword evidence="4" id="KW-1185">Reference proteome</keyword>
<feature type="domain" description="DUF3823" evidence="1">
    <location>
        <begin position="31"/>
        <end position="122"/>
    </location>
</feature>
<evidence type="ECO:0000259" key="1">
    <source>
        <dbReference type="Pfam" id="PF12866"/>
    </source>
</evidence>
<name>A0A3D9KYS7_MARFU</name>
<dbReference type="Pfam" id="PF12866">
    <property type="entry name" value="DUF3823"/>
    <property type="match status" value="1"/>
</dbReference>
<dbReference type="RefSeq" id="WP_115869462.1">
    <property type="nucleotide sequence ID" value="NZ_QREG01000019.1"/>
</dbReference>
<dbReference type="AlphaFoldDB" id="A0A3D9KYS7"/>
<dbReference type="PROSITE" id="PS51257">
    <property type="entry name" value="PROKAR_LIPOPROTEIN"/>
    <property type="match status" value="1"/>
</dbReference>
<dbReference type="Proteomes" id="UP000256779">
    <property type="component" value="Unassembled WGS sequence"/>
</dbReference>
<sequence>MKKIKNIALALCTVGALSACELDNFEGPDAGLYGEIIDKETGRKVPQDIINGTLIEIWEYGYDPVTPQRLEVKTDGSYMDTRLFSNMYDVIPVNTNFHNNATESIDTLQVEIKGQTELNFEVVPYLRVVDANISKTGSKAVATFRLEQPIDSVYLNAGDTVKRAVVIKEVGLYAHLDPNVGKDMNLGKTTVTVNDVIREGENDVYSLEFDTSRDTDFVNGGKVYLRVGAISDMPTARSNYGSTVEMDF</sequence>
<comment type="caution">
    <text evidence="3">The sequence shown here is derived from an EMBL/GenBank/DDBJ whole genome shotgun (WGS) entry which is preliminary data.</text>
</comment>
<dbReference type="InterPro" id="IPR024278">
    <property type="entry name" value="DUF3823_N"/>
</dbReference>
<reference evidence="3 4" key="1">
    <citation type="submission" date="2018-07" db="EMBL/GenBank/DDBJ databases">
        <title>Genomic Encyclopedia of Type Strains, Phase IV (KMG-IV): sequencing the most valuable type-strain genomes for metagenomic binning, comparative biology and taxonomic classification.</title>
        <authorList>
            <person name="Goeker M."/>
        </authorList>
    </citation>
    <scope>NUCLEOTIDE SEQUENCE [LARGE SCALE GENOMIC DNA]</scope>
    <source>
        <strain evidence="3 4">DSM 4134</strain>
    </source>
</reference>
<dbReference type="Gene3D" id="2.60.40.1120">
    <property type="entry name" value="Carboxypeptidase-like, regulatory domain"/>
    <property type="match status" value="1"/>
</dbReference>
<dbReference type="InterPro" id="IPR041186">
    <property type="entry name" value="DUF3823_C"/>
</dbReference>
<dbReference type="OrthoDB" id="642123at2"/>
<feature type="domain" description="DUF3823" evidence="2">
    <location>
        <begin position="127"/>
        <end position="242"/>
    </location>
</feature>
<evidence type="ECO:0000313" key="3">
    <source>
        <dbReference type="EMBL" id="RED94960.1"/>
    </source>
</evidence>
<evidence type="ECO:0000313" key="4">
    <source>
        <dbReference type="Proteomes" id="UP000256779"/>
    </source>
</evidence>
<protein>
    <submittedName>
        <fullName evidence="3">Uncharacterized protein DUF3823</fullName>
    </submittedName>
</protein>
<organism evidence="3 4">
    <name type="scientific">Marinoscillum furvescens DSM 4134</name>
    <dbReference type="NCBI Taxonomy" id="1122208"/>
    <lineage>
        <taxon>Bacteria</taxon>
        <taxon>Pseudomonadati</taxon>
        <taxon>Bacteroidota</taxon>
        <taxon>Cytophagia</taxon>
        <taxon>Cytophagales</taxon>
        <taxon>Reichenbachiellaceae</taxon>
        <taxon>Marinoscillum</taxon>
    </lineage>
</organism>
<dbReference type="Gene3D" id="2.60.40.2060">
    <property type="match status" value="1"/>
</dbReference>
<evidence type="ECO:0000259" key="2">
    <source>
        <dbReference type="Pfam" id="PF18003"/>
    </source>
</evidence>
<accession>A0A3D9KYS7</accession>
<dbReference type="Pfam" id="PF18003">
    <property type="entry name" value="DUF3823_C"/>
    <property type="match status" value="1"/>
</dbReference>
<dbReference type="EMBL" id="QREG01000019">
    <property type="protein sequence ID" value="RED94960.1"/>
    <property type="molecule type" value="Genomic_DNA"/>
</dbReference>